<evidence type="ECO:0000313" key="1">
    <source>
        <dbReference type="EMBL" id="KKN03452.1"/>
    </source>
</evidence>
<proteinExistence type="predicted"/>
<sequence>MNKILTGSSILSFFIIFSVPDRPIDVQYLENRKKDVVITHLKINKARDILVFEPKVNIDDGLKKTYERMKENLD</sequence>
<protein>
    <submittedName>
        <fullName evidence="1">Uncharacterized protein</fullName>
    </submittedName>
</protein>
<comment type="caution">
    <text evidence="1">The sequence shown here is derived from an EMBL/GenBank/DDBJ whole genome shotgun (WGS) entry which is preliminary data.</text>
</comment>
<accession>A0A0F9MVL4</accession>
<organism evidence="1">
    <name type="scientific">marine sediment metagenome</name>
    <dbReference type="NCBI Taxonomy" id="412755"/>
    <lineage>
        <taxon>unclassified sequences</taxon>
        <taxon>metagenomes</taxon>
        <taxon>ecological metagenomes</taxon>
    </lineage>
</organism>
<gene>
    <name evidence="1" type="ORF">LCGC14_1107580</name>
</gene>
<dbReference type="EMBL" id="LAZR01005031">
    <property type="protein sequence ID" value="KKN03452.1"/>
    <property type="molecule type" value="Genomic_DNA"/>
</dbReference>
<dbReference type="AlphaFoldDB" id="A0A0F9MVL4"/>
<dbReference type="SUPFAM" id="SSF51735">
    <property type="entry name" value="NAD(P)-binding Rossmann-fold domains"/>
    <property type="match status" value="1"/>
</dbReference>
<reference evidence="1" key="1">
    <citation type="journal article" date="2015" name="Nature">
        <title>Complex archaea that bridge the gap between prokaryotes and eukaryotes.</title>
        <authorList>
            <person name="Spang A."/>
            <person name="Saw J.H."/>
            <person name="Jorgensen S.L."/>
            <person name="Zaremba-Niedzwiedzka K."/>
            <person name="Martijn J."/>
            <person name="Lind A.E."/>
            <person name="van Eijk R."/>
            <person name="Schleper C."/>
            <person name="Guy L."/>
            <person name="Ettema T.J."/>
        </authorList>
    </citation>
    <scope>NUCLEOTIDE SEQUENCE</scope>
</reference>
<dbReference type="Gene3D" id="3.90.25.10">
    <property type="entry name" value="UDP-galactose 4-epimerase, domain 1"/>
    <property type="match status" value="1"/>
</dbReference>
<name>A0A0F9MVL4_9ZZZZ</name>
<dbReference type="InterPro" id="IPR036291">
    <property type="entry name" value="NAD(P)-bd_dom_sf"/>
</dbReference>